<dbReference type="GO" id="GO:0005634">
    <property type="term" value="C:nucleus"/>
    <property type="evidence" value="ECO:0007669"/>
    <property type="project" value="UniProtKB-SubCell"/>
</dbReference>
<dbReference type="Pfam" id="PF00249">
    <property type="entry name" value="Myb_DNA-binding"/>
    <property type="match status" value="1"/>
</dbReference>
<evidence type="ECO:0000313" key="7">
    <source>
        <dbReference type="WBParaSite" id="HCON_00116190-00001"/>
    </source>
</evidence>
<dbReference type="OrthoDB" id="5870568at2759"/>
<dbReference type="CDD" id="cd00167">
    <property type="entry name" value="SANT"/>
    <property type="match status" value="1"/>
</dbReference>
<accession>A0A7I4YMG8</accession>
<organism evidence="6 7">
    <name type="scientific">Haemonchus contortus</name>
    <name type="common">Barber pole worm</name>
    <dbReference type="NCBI Taxonomy" id="6289"/>
    <lineage>
        <taxon>Eukaryota</taxon>
        <taxon>Metazoa</taxon>
        <taxon>Ecdysozoa</taxon>
        <taxon>Nematoda</taxon>
        <taxon>Chromadorea</taxon>
        <taxon>Rhabditida</taxon>
        <taxon>Rhabditina</taxon>
        <taxon>Rhabditomorpha</taxon>
        <taxon>Strongyloidea</taxon>
        <taxon>Trichostrongylidae</taxon>
        <taxon>Haemonchus</taxon>
    </lineage>
</organism>
<protein>
    <submittedName>
        <fullName evidence="7">ELM2 domain-containing protein</fullName>
    </submittedName>
</protein>
<dbReference type="SUPFAM" id="SSF46689">
    <property type="entry name" value="Homeodomain-like"/>
    <property type="match status" value="1"/>
</dbReference>
<dbReference type="PROSITE" id="PS51156">
    <property type="entry name" value="ELM2"/>
    <property type="match status" value="1"/>
</dbReference>
<dbReference type="Gene3D" id="1.20.58.1880">
    <property type="match status" value="1"/>
</dbReference>
<feature type="domain" description="SANT" evidence="5">
    <location>
        <begin position="574"/>
        <end position="625"/>
    </location>
</feature>
<evidence type="ECO:0000256" key="2">
    <source>
        <dbReference type="ARBA" id="ARBA00023242"/>
    </source>
</evidence>
<evidence type="ECO:0000259" key="5">
    <source>
        <dbReference type="PROSITE" id="PS51293"/>
    </source>
</evidence>
<evidence type="ECO:0000313" key="6">
    <source>
        <dbReference type="Proteomes" id="UP000025227"/>
    </source>
</evidence>
<keyword evidence="6" id="KW-1185">Reference proteome</keyword>
<comment type="subcellular location">
    <subcellularLocation>
        <location evidence="1">Nucleus</location>
    </subcellularLocation>
</comment>
<proteinExistence type="predicted"/>
<feature type="compositionally biased region" description="Polar residues" evidence="3">
    <location>
        <begin position="644"/>
        <end position="659"/>
    </location>
</feature>
<evidence type="ECO:0000256" key="3">
    <source>
        <dbReference type="SAM" id="MobiDB-lite"/>
    </source>
</evidence>
<dbReference type="AlphaFoldDB" id="A0A7I4YMG8"/>
<evidence type="ECO:0000259" key="4">
    <source>
        <dbReference type="PROSITE" id="PS51156"/>
    </source>
</evidence>
<dbReference type="OMA" id="CTCRERL"/>
<dbReference type="InterPro" id="IPR009057">
    <property type="entry name" value="Homeodomain-like_sf"/>
</dbReference>
<dbReference type="InterPro" id="IPR017884">
    <property type="entry name" value="SANT_dom"/>
</dbReference>
<feature type="domain" description="ELM2" evidence="4">
    <location>
        <begin position="263"/>
        <end position="359"/>
    </location>
</feature>
<dbReference type="PROSITE" id="PS51293">
    <property type="entry name" value="SANT"/>
    <property type="match status" value="1"/>
</dbReference>
<dbReference type="Proteomes" id="UP000025227">
    <property type="component" value="Unplaced"/>
</dbReference>
<sequence length="721" mass="81739">FRKPKKARRERYMQRVSTAPSLLIQSHLLQKPSPLVRASPPLEKPHSRRVSSSTDVVQCQRKLLQTKRSSNTRVIHSNTSEESVLKPSTNTGETSMTASSGGQEAPSQSGQVNTENDLQIDVTESADTSKTSSLLTPPSEDDQDLKPSPAQSSCGGLPRKRKSNGFRKTEESVRKSGRITRTCDLSAADFVDNYVDCKQLKQPRIVQPPKGAKRIPNVMPRNKGAKEKDKLSIDMVGPRTRSSLVELISPLGGARKKNIHVEYTAKIGPEYQATFEPFYAEEFVAPSVSSIDEEPDREEPMWHLEPSGSTSYTDEELDDAWSAIRCQYGGKIGLDSMLYCLMKHNYNVDAMLANIEMEQWKNLAQPFEELNIAQQKEFERVLRDLKGKNFGAMQDKFMRQYYLGEITKYYYQSKRRACVHERYTRCTCRERLTSATISQVPRYECANCSKYLWEGKHRMPPKYCAICQLFYKRNGCHRNVVGKLFETDEKIVRRWVELEKDNKRTVTSTEVLEWLETERREAVLLNPDFDEIPTHPAKKKLKNEQIMELTQKFKPTTSSRCALQSDYGNVVSRVALEGFTDDEILKIIRAFRTVGKKFGEVSSIIGTRTPQEISIFYRRYKLHYHLDALFESSRKALLPPIIAPSTSRSSHPENGSSSPTPEPAPRRKRAGSDPAYPEADVVPPFKTTRITRQSAASVLKNPERELNGGSSSRSVSLGDKA</sequence>
<feature type="compositionally biased region" description="Low complexity" evidence="3">
    <location>
        <begin position="128"/>
        <end position="138"/>
    </location>
</feature>
<dbReference type="WBParaSite" id="HCON_00116190-00001">
    <property type="protein sequence ID" value="HCON_00116190-00001"/>
    <property type="gene ID" value="HCON_00116190"/>
</dbReference>
<feature type="region of interest" description="Disordered" evidence="3">
    <location>
        <begin position="642"/>
        <end position="721"/>
    </location>
</feature>
<feature type="compositionally biased region" description="Polar residues" evidence="3">
    <location>
        <begin position="66"/>
        <end position="117"/>
    </location>
</feature>
<dbReference type="InterPro" id="IPR001005">
    <property type="entry name" value="SANT/Myb"/>
</dbReference>
<reference evidence="7" key="1">
    <citation type="submission" date="2020-12" db="UniProtKB">
        <authorList>
            <consortium name="WormBaseParasite"/>
        </authorList>
    </citation>
    <scope>IDENTIFICATION</scope>
    <source>
        <strain evidence="7">MHco3</strain>
    </source>
</reference>
<feature type="region of interest" description="Disordered" evidence="3">
    <location>
        <begin position="31"/>
        <end position="176"/>
    </location>
</feature>
<evidence type="ECO:0000256" key="1">
    <source>
        <dbReference type="ARBA" id="ARBA00004123"/>
    </source>
</evidence>
<name>A0A7I4YMG8_HAECO</name>
<dbReference type="InterPro" id="IPR000949">
    <property type="entry name" value="ELM2_dom"/>
</dbReference>
<feature type="region of interest" description="Disordered" evidence="3">
    <location>
        <begin position="292"/>
        <end position="313"/>
    </location>
</feature>
<feature type="region of interest" description="Disordered" evidence="3">
    <location>
        <begin position="208"/>
        <end position="230"/>
    </location>
</feature>
<keyword evidence="2" id="KW-0539">Nucleus</keyword>